<dbReference type="InterPro" id="IPR026350">
    <property type="entry name" value="GxxExxY"/>
</dbReference>
<evidence type="ECO:0008006" key="3">
    <source>
        <dbReference type="Google" id="ProtNLM"/>
    </source>
</evidence>
<dbReference type="AlphaFoldDB" id="A0A401K0Q5"/>
<dbReference type="Proteomes" id="UP000286806">
    <property type="component" value="Unassembled WGS sequence"/>
</dbReference>
<evidence type="ECO:0000313" key="1">
    <source>
        <dbReference type="EMBL" id="GCB02225.1"/>
    </source>
</evidence>
<gene>
    <name evidence="1" type="ORF">SFMTTN_3046</name>
</gene>
<dbReference type="Pfam" id="PF13366">
    <property type="entry name" value="PDDEXK_3"/>
    <property type="match status" value="1"/>
</dbReference>
<comment type="caution">
    <text evidence="1">The sequence shown here is derived from an EMBL/GenBank/DDBJ whole genome shotgun (WGS) entry which is preliminary data.</text>
</comment>
<organism evidence="1 2">
    <name type="scientific">Sulfuriferula multivorans</name>
    <dbReference type="NCBI Taxonomy" id="1559896"/>
    <lineage>
        <taxon>Bacteria</taxon>
        <taxon>Pseudomonadati</taxon>
        <taxon>Pseudomonadota</taxon>
        <taxon>Betaproteobacteria</taxon>
        <taxon>Nitrosomonadales</taxon>
        <taxon>Sulfuricellaceae</taxon>
        <taxon>Sulfuriferula</taxon>
    </lineage>
</organism>
<accession>A0A401K0Q5</accession>
<name>A0A401K0Q5_9PROT</name>
<sequence length="40" mass="4438">MPESALAQTLSYLKATGLRQALLINFGHKRLIDGIKRISL</sequence>
<dbReference type="EMBL" id="BGOW01000036">
    <property type="protein sequence ID" value="GCB02225.1"/>
    <property type="molecule type" value="Genomic_DNA"/>
</dbReference>
<reference evidence="1 2" key="1">
    <citation type="journal article" date="2019" name="Front. Microbiol.">
        <title>Genomes of Neutrophilic Sulfur-Oxidizing Chemolithoautotrophs Representing 9 Proteobacterial Species From 8 Genera.</title>
        <authorList>
            <person name="Watanabe T."/>
            <person name="Kojima H."/>
            <person name="Umezawa K."/>
            <person name="Hori C."/>
            <person name="Takasuka T.E."/>
            <person name="Kato Y."/>
            <person name="Fukui M."/>
        </authorList>
    </citation>
    <scope>NUCLEOTIDE SEQUENCE [LARGE SCALE GENOMIC DNA]</scope>
    <source>
        <strain evidence="1 2">TTN</strain>
    </source>
</reference>
<keyword evidence="2" id="KW-1185">Reference proteome</keyword>
<evidence type="ECO:0000313" key="2">
    <source>
        <dbReference type="Proteomes" id="UP000286806"/>
    </source>
</evidence>
<proteinExistence type="predicted"/>
<protein>
    <recommendedName>
        <fullName evidence="3">GxxExxY protein</fullName>
    </recommendedName>
</protein>